<keyword evidence="1" id="KW-0175">Coiled coil</keyword>
<proteinExistence type="predicted"/>
<dbReference type="RefSeq" id="WP_214112513.1">
    <property type="nucleotide sequence ID" value="NZ_JAHCTB010000002.1"/>
</dbReference>
<keyword evidence="3" id="KW-1185">Reference proteome</keyword>
<organism evidence="2 3">
    <name type="scientific">Aequorivita echinoideorum</name>
    <dbReference type="NCBI Taxonomy" id="1549647"/>
    <lineage>
        <taxon>Bacteria</taxon>
        <taxon>Pseudomonadati</taxon>
        <taxon>Bacteroidota</taxon>
        <taxon>Flavobacteriia</taxon>
        <taxon>Flavobacteriales</taxon>
        <taxon>Flavobacteriaceae</taxon>
        <taxon>Aequorivita</taxon>
    </lineage>
</organism>
<comment type="caution">
    <text evidence="2">The sequence shown here is derived from an EMBL/GenBank/DDBJ whole genome shotgun (WGS) entry which is preliminary data.</text>
</comment>
<dbReference type="EMBL" id="JAHCTB010000002">
    <property type="protein sequence ID" value="MBT0607656.1"/>
    <property type="molecule type" value="Genomic_DNA"/>
</dbReference>
<reference evidence="2 3" key="1">
    <citation type="submission" date="2021-05" db="EMBL/GenBank/DDBJ databases">
        <title>Aequorivita echinoideorum JCM 30378 genome.</title>
        <authorList>
            <person name="Zhang H."/>
            <person name="Li C."/>
        </authorList>
    </citation>
    <scope>NUCLEOTIDE SEQUENCE [LARGE SCALE GENOMIC DNA]</scope>
    <source>
        <strain evidence="2 3">JCM30378</strain>
    </source>
</reference>
<evidence type="ECO:0000256" key="1">
    <source>
        <dbReference type="SAM" id="Coils"/>
    </source>
</evidence>
<gene>
    <name evidence="2" type="ORF">KIV10_05625</name>
</gene>
<evidence type="ECO:0000313" key="3">
    <source>
        <dbReference type="Proteomes" id="UP001297092"/>
    </source>
</evidence>
<name>A0ABS5S365_9FLAO</name>
<accession>A0ABS5S365</accession>
<feature type="coiled-coil region" evidence="1">
    <location>
        <begin position="11"/>
        <end position="52"/>
    </location>
</feature>
<sequence>MKATEEAYDRAKEIEGEMEALSISLKNINTEIDNFKKYKANMEAQLKLWQENEKEQTPKAMKALEKNAKIVIATWDRFIAESHSAGQEMAERYAELINALDDIYDHHGL</sequence>
<dbReference type="Proteomes" id="UP001297092">
    <property type="component" value="Unassembled WGS sequence"/>
</dbReference>
<evidence type="ECO:0000313" key="2">
    <source>
        <dbReference type="EMBL" id="MBT0607656.1"/>
    </source>
</evidence>
<protein>
    <submittedName>
        <fullName evidence="2">Uncharacterized protein</fullName>
    </submittedName>
</protein>